<feature type="transmembrane region" description="Helical" evidence="1">
    <location>
        <begin position="217"/>
        <end position="237"/>
    </location>
</feature>
<sequence>MNVWIPALLPSLRSASSQFPLHADFPFLFVGILLNWGLLGVLAVQVYLYFYAFPRDRLVFKLVVGFIIVAEISQTLGTTRDAIAVFGKGWGAPENLDLIGWAWFSCPLVGSTIASVSQTFFAWRISILGRTQLIPAVIMAITTVQFGAAIWTSVLMLRVKTFSQLQIHLLKPPAVWLAATAGADLICAATTAFYVIRHKRGNFSPTTLAVLSRVLKVTVETGVLCAVFASVNLYLFIKYDGNNYHLGVCNWFPKIYSNSILLIMNSRAYIGHIPPEGTCPGTEVVFTSYNPPSTSLQVCVETFTTRRDSKGVITPTRPVRTSKHEHIMGVYRYGEETPESTSAGRV</sequence>
<comment type="caution">
    <text evidence="3">The sequence shown here is derived from an EMBL/GenBank/DDBJ whole genome shotgun (WGS) entry which is preliminary data.</text>
</comment>
<name>A0AAD7HNI8_9AGAR</name>
<gene>
    <name evidence="3" type="ORF">B0H16DRAFT_1736574</name>
</gene>
<accession>A0AAD7HNI8</accession>
<keyword evidence="1" id="KW-0812">Transmembrane</keyword>
<keyword evidence="1" id="KW-0472">Membrane</keyword>
<organism evidence="3 4">
    <name type="scientific">Mycena metata</name>
    <dbReference type="NCBI Taxonomy" id="1033252"/>
    <lineage>
        <taxon>Eukaryota</taxon>
        <taxon>Fungi</taxon>
        <taxon>Dikarya</taxon>
        <taxon>Basidiomycota</taxon>
        <taxon>Agaricomycotina</taxon>
        <taxon>Agaricomycetes</taxon>
        <taxon>Agaricomycetidae</taxon>
        <taxon>Agaricales</taxon>
        <taxon>Marasmiineae</taxon>
        <taxon>Mycenaceae</taxon>
        <taxon>Mycena</taxon>
    </lineage>
</organism>
<protein>
    <recommendedName>
        <fullName evidence="2">DUF6534 domain-containing protein</fullName>
    </recommendedName>
</protein>
<evidence type="ECO:0000259" key="2">
    <source>
        <dbReference type="Pfam" id="PF20152"/>
    </source>
</evidence>
<reference evidence="3" key="1">
    <citation type="submission" date="2023-03" db="EMBL/GenBank/DDBJ databases">
        <title>Massive genome expansion in bonnet fungi (Mycena s.s.) driven by repeated elements and novel gene families across ecological guilds.</title>
        <authorList>
            <consortium name="Lawrence Berkeley National Laboratory"/>
            <person name="Harder C.B."/>
            <person name="Miyauchi S."/>
            <person name="Viragh M."/>
            <person name="Kuo A."/>
            <person name="Thoen E."/>
            <person name="Andreopoulos B."/>
            <person name="Lu D."/>
            <person name="Skrede I."/>
            <person name="Drula E."/>
            <person name="Henrissat B."/>
            <person name="Morin E."/>
            <person name="Kohler A."/>
            <person name="Barry K."/>
            <person name="LaButti K."/>
            <person name="Morin E."/>
            <person name="Salamov A."/>
            <person name="Lipzen A."/>
            <person name="Mereny Z."/>
            <person name="Hegedus B."/>
            <person name="Baldrian P."/>
            <person name="Stursova M."/>
            <person name="Weitz H."/>
            <person name="Taylor A."/>
            <person name="Grigoriev I.V."/>
            <person name="Nagy L.G."/>
            <person name="Martin F."/>
            <person name="Kauserud H."/>
        </authorList>
    </citation>
    <scope>NUCLEOTIDE SEQUENCE</scope>
    <source>
        <strain evidence="3">CBHHK182m</strain>
    </source>
</reference>
<evidence type="ECO:0000313" key="3">
    <source>
        <dbReference type="EMBL" id="KAJ7724635.1"/>
    </source>
</evidence>
<feature type="domain" description="DUF6534" evidence="2">
    <location>
        <begin position="181"/>
        <end position="268"/>
    </location>
</feature>
<keyword evidence="4" id="KW-1185">Reference proteome</keyword>
<evidence type="ECO:0000256" key="1">
    <source>
        <dbReference type="SAM" id="Phobius"/>
    </source>
</evidence>
<proteinExistence type="predicted"/>
<keyword evidence="1" id="KW-1133">Transmembrane helix</keyword>
<dbReference type="InterPro" id="IPR045339">
    <property type="entry name" value="DUF6534"/>
</dbReference>
<feature type="transmembrane region" description="Helical" evidence="1">
    <location>
        <begin position="98"/>
        <end position="121"/>
    </location>
</feature>
<dbReference type="PANTHER" id="PTHR40465:SF1">
    <property type="entry name" value="DUF6534 DOMAIN-CONTAINING PROTEIN"/>
    <property type="match status" value="1"/>
</dbReference>
<dbReference type="Pfam" id="PF20152">
    <property type="entry name" value="DUF6534"/>
    <property type="match status" value="1"/>
</dbReference>
<feature type="transmembrane region" description="Helical" evidence="1">
    <location>
        <begin position="58"/>
        <end position="78"/>
    </location>
</feature>
<feature type="transmembrane region" description="Helical" evidence="1">
    <location>
        <begin position="27"/>
        <end position="51"/>
    </location>
</feature>
<dbReference type="AlphaFoldDB" id="A0AAD7HNI8"/>
<evidence type="ECO:0000313" key="4">
    <source>
        <dbReference type="Proteomes" id="UP001215598"/>
    </source>
</evidence>
<dbReference type="Proteomes" id="UP001215598">
    <property type="component" value="Unassembled WGS sequence"/>
</dbReference>
<feature type="transmembrane region" description="Helical" evidence="1">
    <location>
        <begin position="174"/>
        <end position="196"/>
    </location>
</feature>
<feature type="transmembrane region" description="Helical" evidence="1">
    <location>
        <begin position="133"/>
        <end position="154"/>
    </location>
</feature>
<dbReference type="EMBL" id="JARKIB010000200">
    <property type="protein sequence ID" value="KAJ7724635.1"/>
    <property type="molecule type" value="Genomic_DNA"/>
</dbReference>
<dbReference type="PANTHER" id="PTHR40465">
    <property type="entry name" value="CHROMOSOME 1, WHOLE GENOME SHOTGUN SEQUENCE"/>
    <property type="match status" value="1"/>
</dbReference>